<proteinExistence type="predicted"/>
<dbReference type="WBParaSite" id="RSKR_0001036900.1">
    <property type="protein sequence ID" value="RSKR_0001036900.1"/>
    <property type="gene ID" value="RSKR_0001036900"/>
</dbReference>
<evidence type="ECO:0000313" key="2">
    <source>
        <dbReference type="WBParaSite" id="RSKR_0001036900.1"/>
    </source>
</evidence>
<protein>
    <submittedName>
        <fullName evidence="2">AAA_28 domain-containing protein</fullName>
    </submittedName>
</protein>
<organism evidence="1 2">
    <name type="scientific">Rhabditophanes sp. KR3021</name>
    <dbReference type="NCBI Taxonomy" id="114890"/>
    <lineage>
        <taxon>Eukaryota</taxon>
        <taxon>Metazoa</taxon>
        <taxon>Ecdysozoa</taxon>
        <taxon>Nematoda</taxon>
        <taxon>Chromadorea</taxon>
        <taxon>Rhabditida</taxon>
        <taxon>Tylenchina</taxon>
        <taxon>Panagrolaimomorpha</taxon>
        <taxon>Strongyloidoidea</taxon>
        <taxon>Alloionematidae</taxon>
        <taxon>Rhabditophanes</taxon>
    </lineage>
</organism>
<name>A0AC35UD53_9BILA</name>
<reference evidence="2" key="1">
    <citation type="submission" date="2016-11" db="UniProtKB">
        <authorList>
            <consortium name="WormBaseParasite"/>
        </authorList>
    </citation>
    <scope>IDENTIFICATION</scope>
    <source>
        <strain evidence="2">KR3021</strain>
    </source>
</reference>
<sequence>MGLDDPHHISLSHLLTTFSQNDKEDLNDMLCCFRVGSSKMAFDSKAADSSSSTDIAIEKMEMLEQQMAKNRVYKCVISGGPSGGKSTSMERIESFFQSIGWAVLKVPEAATTLMKGGIKFGSLTEEEQLIFQEELMRTMMCLENTYFRLADSFVERSNVLVICDRGAMDPSAYMDKDGWEELCKRLGLDTFHLRETRYNQVVHMVTAADGAEKFYTVMNNNARSEGIAEALAQEKLTRKAWVGHPYLDIIDNFECKTFEDKVLKVIQVICDRVGVKYGDRLAKNTQKRKWLVDEIDESQFTQYLSFDVCHDYLVTHNPGLDVEVRLRKRGVGNKATYTLTKCEIIHGEKIETKWKLNLRDYESMLQLKDKARCTLFKTRRCFNYGNNYFHIDKYVDPLPVACCGGALMILETYTTIPALNPLPSLPSFMKIRKEITGDKIYSMFRFSRLDAVKLPPA</sequence>
<dbReference type="Proteomes" id="UP000095286">
    <property type="component" value="Unplaced"/>
</dbReference>
<accession>A0AC35UD53</accession>
<evidence type="ECO:0000313" key="1">
    <source>
        <dbReference type="Proteomes" id="UP000095286"/>
    </source>
</evidence>